<dbReference type="InterPro" id="IPR024134">
    <property type="entry name" value="SOD_Cu/Zn_/chaperone"/>
</dbReference>
<organism evidence="4 5">
    <name type="scientific">Lutimaribacter pacificus</name>
    <dbReference type="NCBI Taxonomy" id="391948"/>
    <lineage>
        <taxon>Bacteria</taxon>
        <taxon>Pseudomonadati</taxon>
        <taxon>Pseudomonadota</taxon>
        <taxon>Alphaproteobacteria</taxon>
        <taxon>Rhodobacterales</taxon>
        <taxon>Roseobacteraceae</taxon>
        <taxon>Lutimaribacter</taxon>
    </lineage>
</organism>
<dbReference type="GO" id="GO:0005507">
    <property type="term" value="F:copper ion binding"/>
    <property type="evidence" value="ECO:0007669"/>
    <property type="project" value="InterPro"/>
</dbReference>
<dbReference type="OrthoDB" id="5431326at2"/>
<evidence type="ECO:0000313" key="5">
    <source>
        <dbReference type="Proteomes" id="UP000324252"/>
    </source>
</evidence>
<dbReference type="GO" id="GO:0006801">
    <property type="term" value="P:superoxide metabolic process"/>
    <property type="evidence" value="ECO:0007669"/>
    <property type="project" value="InterPro"/>
</dbReference>
<dbReference type="InterPro" id="IPR036423">
    <property type="entry name" value="SOD-like_Cu/Zn_dom_sf"/>
</dbReference>
<reference evidence="4 5" key="1">
    <citation type="submission" date="2016-11" db="EMBL/GenBank/DDBJ databases">
        <authorList>
            <person name="Varghese N."/>
            <person name="Submissions S."/>
        </authorList>
    </citation>
    <scope>NUCLEOTIDE SEQUENCE [LARGE SCALE GENOMIC DNA]</scope>
    <source>
        <strain evidence="4 5">DSM 29620</strain>
    </source>
</reference>
<evidence type="ECO:0000256" key="1">
    <source>
        <dbReference type="ARBA" id="ARBA00010457"/>
    </source>
</evidence>
<comment type="similarity">
    <text evidence="1">Belongs to the Cu-Zn superoxide dismutase family.</text>
</comment>
<proteinExistence type="inferred from homology"/>
<dbReference type="SUPFAM" id="SSF49329">
    <property type="entry name" value="Cu,Zn superoxide dismutase-like"/>
    <property type="match status" value="1"/>
</dbReference>
<protein>
    <submittedName>
        <fullName evidence="4">Superoxide dismutase, Cu-Zn family</fullName>
    </submittedName>
</protein>
<dbReference type="InterPro" id="IPR001424">
    <property type="entry name" value="SOD_Cu_Zn_dom"/>
</dbReference>
<evidence type="ECO:0000256" key="2">
    <source>
        <dbReference type="SAM" id="SignalP"/>
    </source>
</evidence>
<dbReference type="PANTHER" id="PTHR10003">
    <property type="entry name" value="SUPEROXIDE DISMUTASE CU-ZN -RELATED"/>
    <property type="match status" value="1"/>
</dbReference>
<dbReference type="RefSeq" id="WP_149789295.1">
    <property type="nucleotide sequence ID" value="NZ_FNIO01000008.1"/>
</dbReference>
<keyword evidence="5" id="KW-1185">Reference proteome</keyword>
<name>A0A1H0LUT6_9RHOB</name>
<dbReference type="EMBL" id="FQZZ01000003">
    <property type="protein sequence ID" value="SHK02997.1"/>
    <property type="molecule type" value="Genomic_DNA"/>
</dbReference>
<dbReference type="Gene3D" id="2.60.40.200">
    <property type="entry name" value="Superoxide dismutase, copper/zinc binding domain"/>
    <property type="match status" value="1"/>
</dbReference>
<feature type="domain" description="Superoxide dismutase copper/zinc binding" evidence="3">
    <location>
        <begin position="38"/>
        <end position="163"/>
    </location>
</feature>
<accession>A0A1H0LUT6</accession>
<sequence length="168" mass="17697">MKHPMIAALATASLLAPPLHAAEATTEVKDRDGNDLGAVHVRDMPSGIALATVTLTGLPEGIHAIHLHETGDCQSEDFSSAGEHIAGDRAHGVLTEDGPHPGDMPNLTVKENGIGEIEVFLPFLEVERDILDEDGAAFVMHEGVDDYESQPSGNAGDRIACGAFSVRE</sequence>
<feature type="chain" id="PRO_5015064894" evidence="2">
    <location>
        <begin position="22"/>
        <end position="168"/>
    </location>
</feature>
<evidence type="ECO:0000313" key="4">
    <source>
        <dbReference type="EMBL" id="SHK02997.1"/>
    </source>
</evidence>
<dbReference type="AlphaFoldDB" id="A0A1H0LUT6"/>
<gene>
    <name evidence="4" type="ORF">SAMN05444142_10311</name>
</gene>
<keyword evidence="2" id="KW-0732">Signal</keyword>
<dbReference type="Pfam" id="PF00080">
    <property type="entry name" value="Sod_Cu"/>
    <property type="match status" value="1"/>
</dbReference>
<evidence type="ECO:0000259" key="3">
    <source>
        <dbReference type="Pfam" id="PF00080"/>
    </source>
</evidence>
<feature type="signal peptide" evidence="2">
    <location>
        <begin position="1"/>
        <end position="21"/>
    </location>
</feature>
<dbReference type="Proteomes" id="UP000324252">
    <property type="component" value="Unassembled WGS sequence"/>
</dbReference>